<proteinExistence type="predicted"/>
<accession>A0A177ZL48</accession>
<dbReference type="InterPro" id="IPR000182">
    <property type="entry name" value="GNAT_dom"/>
</dbReference>
<name>A0A177ZL48_9BACI</name>
<gene>
    <name evidence="2" type="ORF">ABB05_15855</name>
</gene>
<dbReference type="STRING" id="217031.ABB05_15855"/>
<protein>
    <submittedName>
        <fullName evidence="2">GCN5 family acetyltransferase</fullName>
    </submittedName>
</protein>
<evidence type="ECO:0000313" key="2">
    <source>
        <dbReference type="EMBL" id="OAK68545.1"/>
    </source>
</evidence>
<dbReference type="Gene3D" id="3.40.630.30">
    <property type="match status" value="1"/>
</dbReference>
<feature type="domain" description="N-acetyltransferase" evidence="1">
    <location>
        <begin position="5"/>
        <end position="137"/>
    </location>
</feature>
<sequence length="137" mass="16184">MNNFVISKDKSLLELDTIYSWLQHSYWASKRSKNKIKKSIENSVCYGVYDGDKQIGFARVITDWTVMYWLCDVIIDEKYRGQGIGKKLIEEVIHDDDFKDLFGYLGTKDAHTFYEAFGFVQEQEKVMIRTPDYLRNE</sequence>
<comment type="caution">
    <text evidence="2">The sequence shown here is derived from an EMBL/GenBank/DDBJ whole genome shotgun (WGS) entry which is preliminary data.</text>
</comment>
<dbReference type="SUPFAM" id="SSF55729">
    <property type="entry name" value="Acyl-CoA N-acyltransferases (Nat)"/>
    <property type="match status" value="1"/>
</dbReference>
<evidence type="ECO:0000313" key="3">
    <source>
        <dbReference type="Proteomes" id="UP000077881"/>
    </source>
</evidence>
<dbReference type="InterPro" id="IPR053144">
    <property type="entry name" value="Acetyltransferase_Butenolide"/>
</dbReference>
<dbReference type="Proteomes" id="UP000077881">
    <property type="component" value="Unassembled WGS sequence"/>
</dbReference>
<reference evidence="2 3" key="1">
    <citation type="submission" date="2015-05" db="EMBL/GenBank/DDBJ databases">
        <title>Comparison of genome.</title>
        <authorList>
            <person name="Zheng Z."/>
            <person name="Sun M."/>
        </authorList>
    </citation>
    <scope>NUCLEOTIDE SEQUENCE [LARGE SCALE GENOMIC DNA]</scope>
    <source>
        <strain evidence="2 3">G25-74</strain>
    </source>
</reference>
<dbReference type="PATRIC" id="fig|217031.6.peg.3421"/>
<organism evidence="2 3">
    <name type="scientific">Lederbergia galactosidilytica</name>
    <dbReference type="NCBI Taxonomy" id="217031"/>
    <lineage>
        <taxon>Bacteria</taxon>
        <taxon>Bacillati</taxon>
        <taxon>Bacillota</taxon>
        <taxon>Bacilli</taxon>
        <taxon>Bacillales</taxon>
        <taxon>Bacillaceae</taxon>
        <taxon>Lederbergia</taxon>
    </lineage>
</organism>
<dbReference type="PANTHER" id="PTHR43233">
    <property type="entry name" value="FAMILY N-ACETYLTRANSFERASE, PUTATIVE (AFU_ORTHOLOGUE AFUA_6G03350)-RELATED"/>
    <property type="match status" value="1"/>
</dbReference>
<keyword evidence="3" id="KW-1185">Reference proteome</keyword>
<keyword evidence="2" id="KW-0808">Transferase</keyword>
<dbReference type="GO" id="GO:0016747">
    <property type="term" value="F:acyltransferase activity, transferring groups other than amino-acyl groups"/>
    <property type="evidence" value="ECO:0007669"/>
    <property type="project" value="InterPro"/>
</dbReference>
<dbReference type="InterPro" id="IPR016181">
    <property type="entry name" value="Acyl_CoA_acyltransferase"/>
</dbReference>
<dbReference type="EMBL" id="LDJR01000056">
    <property type="protein sequence ID" value="OAK68545.1"/>
    <property type="molecule type" value="Genomic_DNA"/>
</dbReference>
<dbReference type="CDD" id="cd04301">
    <property type="entry name" value="NAT_SF"/>
    <property type="match status" value="1"/>
</dbReference>
<dbReference type="PANTHER" id="PTHR43233:SF1">
    <property type="entry name" value="FAMILY N-ACETYLTRANSFERASE, PUTATIVE (AFU_ORTHOLOGUE AFUA_6G03350)-RELATED"/>
    <property type="match status" value="1"/>
</dbReference>
<dbReference type="PROSITE" id="PS51186">
    <property type="entry name" value="GNAT"/>
    <property type="match status" value="1"/>
</dbReference>
<evidence type="ECO:0000259" key="1">
    <source>
        <dbReference type="PROSITE" id="PS51186"/>
    </source>
</evidence>
<dbReference type="OrthoDB" id="3216107at2"/>
<dbReference type="AlphaFoldDB" id="A0A177ZL48"/>
<dbReference type="Pfam" id="PF13508">
    <property type="entry name" value="Acetyltransf_7"/>
    <property type="match status" value="1"/>
</dbReference>